<evidence type="ECO:0000313" key="2">
    <source>
        <dbReference type="Proteomes" id="UP000595278"/>
    </source>
</evidence>
<evidence type="ECO:0000313" key="1">
    <source>
        <dbReference type="EMBL" id="QQP84342.1"/>
    </source>
</evidence>
<organism evidence="1 2">
    <name type="scientific">Entomomonas asaccharolytica</name>
    <dbReference type="NCBI Taxonomy" id="2785331"/>
    <lineage>
        <taxon>Bacteria</taxon>
        <taxon>Pseudomonadati</taxon>
        <taxon>Pseudomonadota</taxon>
        <taxon>Gammaproteobacteria</taxon>
        <taxon>Pseudomonadales</taxon>
        <taxon>Pseudomonadaceae</taxon>
        <taxon>Entomomonas</taxon>
    </lineage>
</organism>
<name>A0A974ND81_9GAMM</name>
<gene>
    <name evidence="1" type="ORF">JHT90_07845</name>
</gene>
<dbReference type="Proteomes" id="UP000595278">
    <property type="component" value="Chromosome"/>
</dbReference>
<dbReference type="EMBL" id="CP067393">
    <property type="protein sequence ID" value="QQP84342.1"/>
    <property type="molecule type" value="Genomic_DNA"/>
</dbReference>
<dbReference type="AlphaFoldDB" id="A0A974ND81"/>
<accession>A0A974ND81</accession>
<keyword evidence="2" id="KW-1185">Reference proteome</keyword>
<dbReference type="RefSeq" id="WP_201090240.1">
    <property type="nucleotide sequence ID" value="NZ_CP067393.1"/>
</dbReference>
<sequence>MKKIKIEKTVAGELIEKFEIPVLLLNLSAKFLPQAALKELEERGIDINTMLEVAKADGKFASNVEVIENNIKTNVFISLV</sequence>
<protein>
    <submittedName>
        <fullName evidence="1">Uncharacterized protein</fullName>
    </submittedName>
</protein>
<dbReference type="KEGG" id="eaz:JHT90_07845"/>
<reference evidence="1 2" key="1">
    <citation type="submission" date="2021-01" db="EMBL/GenBank/DDBJ databases">
        <title>Entomomonas sp. F2A isolated from a house cricket (Acheta domesticus).</title>
        <authorList>
            <person name="Spergser J."/>
            <person name="Busse H.-J."/>
        </authorList>
    </citation>
    <scope>NUCLEOTIDE SEQUENCE [LARGE SCALE GENOMIC DNA]</scope>
    <source>
        <strain evidence="1 2">F2A</strain>
    </source>
</reference>
<proteinExistence type="predicted"/>